<dbReference type="Gene3D" id="3.40.50.360">
    <property type="match status" value="1"/>
</dbReference>
<evidence type="ECO:0000313" key="3">
    <source>
        <dbReference type="Proteomes" id="UP001220610"/>
    </source>
</evidence>
<dbReference type="GO" id="GO:0006783">
    <property type="term" value="P:heme biosynthetic process"/>
    <property type="evidence" value="ECO:0007669"/>
    <property type="project" value="TreeGrafter"/>
</dbReference>
<dbReference type="GO" id="GO:0010181">
    <property type="term" value="F:FMN binding"/>
    <property type="evidence" value="ECO:0007669"/>
    <property type="project" value="TreeGrafter"/>
</dbReference>
<dbReference type="InterPro" id="IPR052200">
    <property type="entry name" value="Protoporphyrinogen_IX_DH"/>
</dbReference>
<gene>
    <name evidence="2" type="ORF">P0Y53_05750</name>
</gene>
<name>A0AAJ5WRS9_9BACT</name>
<dbReference type="PANTHER" id="PTHR38030">
    <property type="entry name" value="PROTOPORPHYRINOGEN IX DEHYDROGENASE [MENAQUINONE]"/>
    <property type="match status" value="1"/>
</dbReference>
<dbReference type="PANTHER" id="PTHR38030:SF2">
    <property type="entry name" value="PROTOPORPHYRINOGEN IX DEHYDROGENASE [QUINONE]"/>
    <property type="match status" value="1"/>
</dbReference>
<reference evidence="2" key="1">
    <citation type="submission" date="2023-03" db="EMBL/GenBank/DDBJ databases">
        <title>Andean soil-derived lignocellulolytic bacterial consortium as a source of novel taxa and putative plastic-active enzymes.</title>
        <authorList>
            <person name="Diaz-Garcia L."/>
            <person name="Chuvochina M."/>
            <person name="Feuerriegel G."/>
            <person name="Bunk B."/>
            <person name="Sproer C."/>
            <person name="Streit W.R."/>
            <person name="Rodriguez L.M."/>
            <person name="Overmann J."/>
            <person name="Jimenez D.J."/>
        </authorList>
    </citation>
    <scope>NUCLEOTIDE SEQUENCE</scope>
    <source>
        <strain evidence="2">MAG 7</strain>
    </source>
</reference>
<accession>A0AAJ5WRS9</accession>
<dbReference type="EMBL" id="CP119311">
    <property type="protein sequence ID" value="WEK37001.1"/>
    <property type="molecule type" value="Genomic_DNA"/>
</dbReference>
<dbReference type="Pfam" id="PF12724">
    <property type="entry name" value="Flavodoxin_5"/>
    <property type="match status" value="1"/>
</dbReference>
<dbReference type="AlphaFoldDB" id="A0AAJ5WRS9"/>
<dbReference type="InterPro" id="IPR026816">
    <property type="entry name" value="Flavodoxin_dom"/>
</dbReference>
<evidence type="ECO:0000313" key="2">
    <source>
        <dbReference type="EMBL" id="WEK37001.1"/>
    </source>
</evidence>
<evidence type="ECO:0000259" key="1">
    <source>
        <dbReference type="Pfam" id="PF12724"/>
    </source>
</evidence>
<proteinExistence type="predicted"/>
<sequence>MKGVIIYNSKYGATEQYAKWLSESLEWPVYTPETLTYEALEQAETVVVGSSVYVGHLRIKSWLENNMGRLERKKLFFFVVMATPHSERPAQLRCAARNIPANLLRNNNAFFLGGRLIKKRLSWVDRLLVKMGARAEKDPVKRANMELDFDRVQRTDLNGLLQAVVPKVVAEVY</sequence>
<feature type="domain" description="Flavodoxin" evidence="1">
    <location>
        <begin position="4"/>
        <end position="139"/>
    </location>
</feature>
<dbReference type="InterPro" id="IPR029039">
    <property type="entry name" value="Flavoprotein-like_sf"/>
</dbReference>
<dbReference type="Proteomes" id="UP001220610">
    <property type="component" value="Chromosome"/>
</dbReference>
<dbReference type="GO" id="GO:0070819">
    <property type="term" value="F:menaquinone-dependent protoporphyrinogen oxidase activity"/>
    <property type="evidence" value="ECO:0007669"/>
    <property type="project" value="TreeGrafter"/>
</dbReference>
<organism evidence="2 3">
    <name type="scientific">Candidatus Pseudobacter hemicellulosilyticus</name>
    <dbReference type="NCBI Taxonomy" id="3121375"/>
    <lineage>
        <taxon>Bacteria</taxon>
        <taxon>Pseudomonadati</taxon>
        <taxon>Bacteroidota</taxon>
        <taxon>Chitinophagia</taxon>
        <taxon>Chitinophagales</taxon>
        <taxon>Chitinophagaceae</taxon>
        <taxon>Pseudobacter</taxon>
    </lineage>
</organism>
<protein>
    <submittedName>
        <fullName evidence="2">Flavodoxin domain-containing protein</fullName>
    </submittedName>
</protein>
<dbReference type="SUPFAM" id="SSF52218">
    <property type="entry name" value="Flavoproteins"/>
    <property type="match status" value="1"/>
</dbReference>